<reference evidence="2" key="1">
    <citation type="submission" date="2023-01" db="EMBL/GenBank/DDBJ databases">
        <title>Genome analysis of 13 Lactobacillus isolated from gut of wild boar.</title>
        <authorList>
            <person name="Papp P."/>
            <person name="Libisch B."/>
            <person name="Nagy T."/>
            <person name="Olasz F."/>
        </authorList>
    </citation>
    <scope>NUCLEOTIDE SEQUENCE</scope>
    <source>
        <strain evidence="2">F146</strain>
    </source>
</reference>
<keyword evidence="1" id="KW-1133">Transmembrane helix</keyword>
<keyword evidence="1" id="KW-0812">Transmembrane</keyword>
<feature type="transmembrane region" description="Helical" evidence="1">
    <location>
        <begin position="39"/>
        <end position="58"/>
    </location>
</feature>
<protein>
    <submittedName>
        <fullName evidence="2">Uncharacterized protein</fullName>
    </submittedName>
</protein>
<name>A0AAJ1HU72_LIMMU</name>
<sequence>MVFLIMIGDHFTTLSKIIMATVRLIWHRFLGRFPITLRSTQIIVAIWQLAIIKVAVVLERRIVSMGISRLAMLTISKRLVVKSAAMPFLIPNITGLFLVMASMLKLDETVTYT</sequence>
<feature type="transmembrane region" description="Helical" evidence="1">
    <location>
        <begin position="79"/>
        <end position="104"/>
    </location>
</feature>
<evidence type="ECO:0000313" key="2">
    <source>
        <dbReference type="EMBL" id="MDC2830806.1"/>
    </source>
</evidence>
<dbReference type="Proteomes" id="UP001220670">
    <property type="component" value="Unassembled WGS sequence"/>
</dbReference>
<comment type="caution">
    <text evidence="2">The sequence shown here is derived from an EMBL/GenBank/DDBJ whole genome shotgun (WGS) entry which is preliminary data.</text>
</comment>
<organism evidence="2 3">
    <name type="scientific">Limosilactobacillus mucosae</name>
    <name type="common">Lactobacillus mucosae</name>
    <dbReference type="NCBI Taxonomy" id="97478"/>
    <lineage>
        <taxon>Bacteria</taxon>
        <taxon>Bacillati</taxon>
        <taxon>Bacillota</taxon>
        <taxon>Bacilli</taxon>
        <taxon>Lactobacillales</taxon>
        <taxon>Lactobacillaceae</taxon>
        <taxon>Limosilactobacillus</taxon>
    </lineage>
</organism>
<dbReference type="EMBL" id="JAQONE010000028">
    <property type="protein sequence ID" value="MDC2830806.1"/>
    <property type="molecule type" value="Genomic_DNA"/>
</dbReference>
<accession>A0AAJ1HU72</accession>
<evidence type="ECO:0000313" key="3">
    <source>
        <dbReference type="Proteomes" id="UP001220670"/>
    </source>
</evidence>
<evidence type="ECO:0000256" key="1">
    <source>
        <dbReference type="SAM" id="Phobius"/>
    </source>
</evidence>
<keyword evidence="1" id="KW-0472">Membrane</keyword>
<proteinExistence type="predicted"/>
<gene>
    <name evidence="2" type="ORF">PO250_11040</name>
</gene>
<dbReference type="RefSeq" id="WP_272208695.1">
    <property type="nucleotide sequence ID" value="NZ_JAQOMW010000017.1"/>
</dbReference>
<dbReference type="AlphaFoldDB" id="A0AAJ1HU72"/>